<accession>A0A918XHB3</accession>
<evidence type="ECO:0000256" key="1">
    <source>
        <dbReference type="SAM" id="MobiDB-lite"/>
    </source>
</evidence>
<reference evidence="3 4" key="1">
    <citation type="journal article" date="2014" name="Int. J. Syst. Evol. Microbiol.">
        <title>Complete genome sequence of Corynebacterium casei LMG S-19264T (=DSM 44701T), isolated from a smear-ripened cheese.</title>
        <authorList>
            <consortium name="US DOE Joint Genome Institute (JGI-PGF)"/>
            <person name="Walter F."/>
            <person name="Albersmeier A."/>
            <person name="Kalinowski J."/>
            <person name="Ruckert C."/>
        </authorList>
    </citation>
    <scope>NUCLEOTIDE SEQUENCE [LARGE SCALE GENOMIC DNA]</scope>
    <source>
        <strain evidence="3 4">KCTC 19473</strain>
    </source>
</reference>
<dbReference type="Gene3D" id="3.40.109.10">
    <property type="entry name" value="NADH Oxidase"/>
    <property type="match status" value="2"/>
</dbReference>
<feature type="region of interest" description="Disordered" evidence="1">
    <location>
        <begin position="268"/>
        <end position="342"/>
    </location>
</feature>
<feature type="region of interest" description="Disordered" evidence="1">
    <location>
        <begin position="36"/>
        <end position="75"/>
    </location>
</feature>
<dbReference type="AlphaFoldDB" id="A0A918XHB3"/>
<dbReference type="Pfam" id="PF00881">
    <property type="entry name" value="Nitroreductase"/>
    <property type="match status" value="1"/>
</dbReference>
<dbReference type="EMBL" id="BMXL01000023">
    <property type="protein sequence ID" value="GHD32350.1"/>
    <property type="molecule type" value="Genomic_DNA"/>
</dbReference>
<dbReference type="InterPro" id="IPR029479">
    <property type="entry name" value="Nitroreductase"/>
</dbReference>
<keyword evidence="4" id="KW-1185">Reference proteome</keyword>
<evidence type="ECO:0000259" key="2">
    <source>
        <dbReference type="Pfam" id="PF00881"/>
    </source>
</evidence>
<feature type="domain" description="Nitroreductase" evidence="2">
    <location>
        <begin position="354"/>
        <end position="525"/>
    </location>
</feature>
<dbReference type="GO" id="GO:0016491">
    <property type="term" value="F:oxidoreductase activity"/>
    <property type="evidence" value="ECO:0007669"/>
    <property type="project" value="InterPro"/>
</dbReference>
<dbReference type="CDD" id="cd02142">
    <property type="entry name" value="McbC_SagB-like_oxidoreductase"/>
    <property type="match status" value="1"/>
</dbReference>
<sequence length="538" mass="58519">MSRRAAGACQQPKEPAMSAVDTYVEAIVRRAREPMEPHGFEPDWADQPRRHKYYPGAEHHPLPSAAPLPGTLEEGLDPVRDVDAVGRWSVESLSSLLRDSYGLTGRRLAVHGNPDLRGMPWYPSATWSRGTASGGGLYPLEIYWVAGAGGPLTPGVYNYSSPHHSMQRLLTGDVSAHVHRALPEGAPYSGQYLLVSVKFWKNSFKYNSFSYHAVTMDLGTLLGTWRANARAAGLDLRPHLWFDEPALDRLLGLDPTDESVMAVIPLPWQDGGPAAPSPPAGSPSVQLPESERSRATVRFSQVTEAHEQTLDAPAVEPEPRRFEGVRGPVPSSGADEHRLPVPRPLDTSLITALRERRSSFGRFSSSTRMEPQELSTVLAAADRATGLVNGSGTSRTAVFVNHVADLAPGAYDHVPGTSALRRVREGPVADFLQSNYFLNNYNLEQCAAVLTVVARPTAVTSAVGPRGYRLANAEVGAVAQSVYLACAALGLGCGAALGFDNVSYRDELRIEDRHEWPLLILMIGHERTGQPEFVYRND</sequence>
<gene>
    <name evidence="3" type="ORF">GCM10007147_35850</name>
</gene>
<dbReference type="PANTHER" id="PTHR43745:SF2">
    <property type="entry name" value="NITROREDUCTASE MJ1384-RELATED"/>
    <property type="match status" value="1"/>
</dbReference>
<protein>
    <recommendedName>
        <fullName evidence="2">Nitroreductase domain-containing protein</fullName>
    </recommendedName>
</protein>
<dbReference type="PANTHER" id="PTHR43745">
    <property type="entry name" value="NITROREDUCTASE MJ1384-RELATED"/>
    <property type="match status" value="1"/>
</dbReference>
<dbReference type="SUPFAM" id="SSF55469">
    <property type="entry name" value="FMN-dependent nitroreductase-like"/>
    <property type="match status" value="2"/>
</dbReference>
<evidence type="ECO:0000313" key="4">
    <source>
        <dbReference type="Proteomes" id="UP000654947"/>
    </source>
</evidence>
<name>A0A918XHB3_9ACTN</name>
<organism evidence="3 4">
    <name type="scientific">Nocardiopsis kunsanensis</name>
    <dbReference type="NCBI Taxonomy" id="141693"/>
    <lineage>
        <taxon>Bacteria</taxon>
        <taxon>Bacillati</taxon>
        <taxon>Actinomycetota</taxon>
        <taxon>Actinomycetes</taxon>
        <taxon>Streptosporangiales</taxon>
        <taxon>Nocardiopsidaceae</taxon>
        <taxon>Nocardiopsis</taxon>
    </lineage>
</organism>
<proteinExistence type="predicted"/>
<dbReference type="InterPro" id="IPR052544">
    <property type="entry name" value="Bacteriocin_Proc_Enz"/>
</dbReference>
<evidence type="ECO:0000313" key="3">
    <source>
        <dbReference type="EMBL" id="GHD32350.1"/>
    </source>
</evidence>
<comment type="caution">
    <text evidence="3">The sequence shown here is derived from an EMBL/GenBank/DDBJ whole genome shotgun (WGS) entry which is preliminary data.</text>
</comment>
<dbReference type="InterPro" id="IPR000415">
    <property type="entry name" value="Nitroreductase-like"/>
</dbReference>
<dbReference type="Proteomes" id="UP000654947">
    <property type="component" value="Unassembled WGS sequence"/>
</dbReference>